<reference evidence="1" key="2">
    <citation type="journal article" date="2023" name="IMA Fungus">
        <title>Comparative genomic study of the Penicillium genus elucidates a diverse pangenome and 15 lateral gene transfer events.</title>
        <authorList>
            <person name="Petersen C."/>
            <person name="Sorensen T."/>
            <person name="Nielsen M.R."/>
            <person name="Sondergaard T.E."/>
            <person name="Sorensen J.L."/>
            <person name="Fitzpatrick D.A."/>
            <person name="Frisvad J.C."/>
            <person name="Nielsen K.L."/>
        </authorList>
    </citation>
    <scope>NUCLEOTIDE SEQUENCE</scope>
    <source>
        <strain evidence="1">IBT 16125</strain>
    </source>
</reference>
<dbReference type="EMBL" id="JAPVEA010000002">
    <property type="protein sequence ID" value="KAJ5461423.1"/>
    <property type="molecule type" value="Genomic_DNA"/>
</dbReference>
<evidence type="ECO:0000313" key="2">
    <source>
        <dbReference type="Proteomes" id="UP001213681"/>
    </source>
</evidence>
<dbReference type="GeneID" id="81596601"/>
<keyword evidence="2" id="KW-1185">Reference proteome</keyword>
<dbReference type="AlphaFoldDB" id="A0AAD6G7P4"/>
<evidence type="ECO:0000313" key="1">
    <source>
        <dbReference type="EMBL" id="KAJ5461423.1"/>
    </source>
</evidence>
<sequence length="236" mass="27358">MAPNLASFNDWLSMAKMVPELRSQADWNKWNNALRVVLNACDPRIWNLIEGPAERPTVILSEEEISQHLASKKRKLPEAVTKDEVSRYKTTAQNAHNAWKMLEARGLLLLSSTLGPTPRKLISGITSIAAAYREVQDWCDSPTWSRNCWLWTEWTSLWFEENDSAEEFVEHWQIFLDDLQFVSDEISPFVQFHVFMEAISHHPGTVDFHENLSWESYDDLPMAIVIGKFLTFMSER</sequence>
<reference evidence="1" key="1">
    <citation type="submission" date="2022-12" db="EMBL/GenBank/DDBJ databases">
        <authorList>
            <person name="Petersen C."/>
        </authorList>
    </citation>
    <scope>NUCLEOTIDE SEQUENCE</scope>
    <source>
        <strain evidence="1">IBT 16125</strain>
    </source>
</reference>
<organism evidence="1 2">
    <name type="scientific">Penicillium daleae</name>
    <dbReference type="NCBI Taxonomy" id="63821"/>
    <lineage>
        <taxon>Eukaryota</taxon>
        <taxon>Fungi</taxon>
        <taxon>Dikarya</taxon>
        <taxon>Ascomycota</taxon>
        <taxon>Pezizomycotina</taxon>
        <taxon>Eurotiomycetes</taxon>
        <taxon>Eurotiomycetidae</taxon>
        <taxon>Eurotiales</taxon>
        <taxon>Aspergillaceae</taxon>
        <taxon>Penicillium</taxon>
    </lineage>
</organism>
<name>A0AAD6G7P4_9EURO</name>
<gene>
    <name evidence="1" type="ORF">N7458_002975</name>
</gene>
<protein>
    <submittedName>
        <fullName evidence="1">Uncharacterized protein</fullName>
    </submittedName>
</protein>
<comment type="caution">
    <text evidence="1">The sequence shown here is derived from an EMBL/GenBank/DDBJ whole genome shotgun (WGS) entry which is preliminary data.</text>
</comment>
<dbReference type="RefSeq" id="XP_056770465.1">
    <property type="nucleotide sequence ID" value="XM_056906358.1"/>
</dbReference>
<accession>A0AAD6G7P4</accession>
<proteinExistence type="predicted"/>
<dbReference type="Proteomes" id="UP001213681">
    <property type="component" value="Unassembled WGS sequence"/>
</dbReference>